<evidence type="ECO:0000313" key="5">
    <source>
        <dbReference type="Proteomes" id="UP000653411"/>
    </source>
</evidence>
<dbReference type="SUPFAM" id="SSF52540">
    <property type="entry name" value="P-loop containing nucleoside triphosphate hydrolases"/>
    <property type="match status" value="1"/>
</dbReference>
<feature type="repeat" description="TPR" evidence="3">
    <location>
        <begin position="738"/>
        <end position="771"/>
    </location>
</feature>
<sequence>MQELIGRRRRAGFVGRVDERAAFRRNLELPPEDERHRFLFHVHGDAGVGKTCLVRELQQIAQEAGALTAYVDEGTAGSVPEAMDAMVRQFGDRGRRFKELERLLTAHRERRHEAEAALAMGDPEDREGPSAGSLAVARAAQVGLGMVPVAGAFAAALDTDRLAQGADRLRARFRSQEDVQLVLSPEQVLTPVLLSELAGAAGTVPWIVLLLDTYERTGPFLGPWLHDIMTTDRYGTLPANTVVVTSGQHPFDTARWGGFADFMTDLPLGPFTESEARGLLADKGVRDEPVVAEVLRLTGGLPVLVTALAEQRPTDPDDVGDPSATAVERFLKWEPDPARRSVALACALPRRLDLDVFRTAVDCPDEDADALFDWLRGLPFVTERPDRLTYHDLVRDAMLRLRRRHSPRDWRREHERLAEAYGGWREEAAQGLLPGTEWDHRAWRELLLEETYHRLCARPQTAVPGALNAFLPACAADPAVGRRWAAMMTEAGVTADAPAVRDWGRRLSEALADGVAGAMDLLLARPGLDSGSRALAHVLRGRELRTTGDFPRSLAEYDRAIDLDPERPTAYYGRGLCHRALGAFDGALADLDRADELAPDTALYIAARGETHRMAGRFTEALADLDRAVVLEPADASTLASRAVCRHALEQYDAALADFDRALSLNPGHLWARVRRARLRGARGEWAEAFADLDETVRRAPDRAWLASERGDAYRRAGRFTDAVTELTRAVTLLPDYPSALAGRGAALHELGRTEEALTDLDHAIELDPDFTWAREVRGRLSAG</sequence>
<dbReference type="InterPro" id="IPR027417">
    <property type="entry name" value="P-loop_NTPase"/>
</dbReference>
<feature type="repeat" description="TPR" evidence="3">
    <location>
        <begin position="568"/>
        <end position="601"/>
    </location>
</feature>
<keyword evidence="5" id="KW-1185">Reference proteome</keyword>
<dbReference type="InterPro" id="IPR011990">
    <property type="entry name" value="TPR-like_helical_dom_sf"/>
</dbReference>
<dbReference type="SMART" id="SM00028">
    <property type="entry name" value="TPR"/>
    <property type="match status" value="7"/>
</dbReference>
<dbReference type="Gene3D" id="1.25.40.10">
    <property type="entry name" value="Tetratricopeptide repeat domain"/>
    <property type="match status" value="3"/>
</dbReference>
<evidence type="ECO:0000313" key="4">
    <source>
        <dbReference type="EMBL" id="GGN15036.1"/>
    </source>
</evidence>
<keyword evidence="1" id="KW-0677">Repeat</keyword>
<dbReference type="PANTHER" id="PTHR44858">
    <property type="entry name" value="TETRATRICOPEPTIDE REPEAT PROTEIN 6"/>
    <property type="match status" value="1"/>
</dbReference>
<dbReference type="Pfam" id="PF13432">
    <property type="entry name" value="TPR_16"/>
    <property type="match status" value="3"/>
</dbReference>
<feature type="repeat" description="TPR" evidence="3">
    <location>
        <begin position="704"/>
        <end position="737"/>
    </location>
</feature>
<dbReference type="RefSeq" id="WP_229713243.1">
    <property type="nucleotide sequence ID" value="NZ_BMML01000009.1"/>
</dbReference>
<feature type="repeat" description="TPR" evidence="3">
    <location>
        <begin position="636"/>
        <end position="669"/>
    </location>
</feature>
<feature type="repeat" description="TPR" evidence="3">
    <location>
        <begin position="534"/>
        <end position="567"/>
    </location>
</feature>
<dbReference type="SUPFAM" id="SSF48452">
    <property type="entry name" value="TPR-like"/>
    <property type="match status" value="1"/>
</dbReference>
<evidence type="ECO:0000256" key="1">
    <source>
        <dbReference type="ARBA" id="ARBA00022737"/>
    </source>
</evidence>
<evidence type="ECO:0000256" key="2">
    <source>
        <dbReference type="ARBA" id="ARBA00022803"/>
    </source>
</evidence>
<comment type="caution">
    <text evidence="4">The sequence shown here is derived from an EMBL/GenBank/DDBJ whole genome shotgun (WGS) entry which is preliminary data.</text>
</comment>
<dbReference type="PROSITE" id="PS50005">
    <property type="entry name" value="TPR"/>
    <property type="match status" value="6"/>
</dbReference>
<gene>
    <name evidence="4" type="ORF">GCM10011578_042960</name>
</gene>
<dbReference type="PANTHER" id="PTHR44858:SF1">
    <property type="entry name" value="UDP-N-ACETYLGLUCOSAMINE--PEPTIDE N-ACETYLGLUCOSAMINYLTRANSFERASE SPINDLY-RELATED"/>
    <property type="match status" value="1"/>
</dbReference>
<accession>A0A917XE94</accession>
<reference evidence="4" key="2">
    <citation type="submission" date="2020-09" db="EMBL/GenBank/DDBJ databases">
        <authorList>
            <person name="Sun Q."/>
            <person name="Zhou Y."/>
        </authorList>
    </citation>
    <scope>NUCLEOTIDE SEQUENCE</scope>
    <source>
        <strain evidence="4">CGMCC 4.7110</strain>
    </source>
</reference>
<dbReference type="Proteomes" id="UP000653411">
    <property type="component" value="Unassembled WGS sequence"/>
</dbReference>
<proteinExistence type="predicted"/>
<reference evidence="4" key="1">
    <citation type="journal article" date="2014" name="Int. J. Syst. Evol. Microbiol.">
        <title>Complete genome sequence of Corynebacterium casei LMG S-19264T (=DSM 44701T), isolated from a smear-ripened cheese.</title>
        <authorList>
            <consortium name="US DOE Joint Genome Institute (JGI-PGF)"/>
            <person name="Walter F."/>
            <person name="Albersmeier A."/>
            <person name="Kalinowski J."/>
            <person name="Ruckert C."/>
        </authorList>
    </citation>
    <scope>NUCLEOTIDE SEQUENCE</scope>
    <source>
        <strain evidence="4">CGMCC 4.7110</strain>
    </source>
</reference>
<protein>
    <recommendedName>
        <fullName evidence="6">Tetratricopeptide repeat protein</fullName>
    </recommendedName>
</protein>
<dbReference type="InterPro" id="IPR019734">
    <property type="entry name" value="TPR_rpt"/>
</dbReference>
<keyword evidence="2 3" id="KW-0802">TPR repeat</keyword>
<dbReference type="InterPro" id="IPR050498">
    <property type="entry name" value="Ycf3"/>
</dbReference>
<evidence type="ECO:0000256" key="3">
    <source>
        <dbReference type="PROSITE-ProRule" id="PRU00339"/>
    </source>
</evidence>
<organism evidence="4 5">
    <name type="scientific">Streptomyces fuscichromogenes</name>
    <dbReference type="NCBI Taxonomy" id="1324013"/>
    <lineage>
        <taxon>Bacteria</taxon>
        <taxon>Bacillati</taxon>
        <taxon>Actinomycetota</taxon>
        <taxon>Actinomycetes</taxon>
        <taxon>Kitasatosporales</taxon>
        <taxon>Streptomycetaceae</taxon>
        <taxon>Streptomyces</taxon>
    </lineage>
</organism>
<evidence type="ECO:0008006" key="6">
    <source>
        <dbReference type="Google" id="ProtNLM"/>
    </source>
</evidence>
<dbReference type="EMBL" id="BMML01000009">
    <property type="protein sequence ID" value="GGN15036.1"/>
    <property type="molecule type" value="Genomic_DNA"/>
</dbReference>
<dbReference type="AlphaFoldDB" id="A0A917XE94"/>
<name>A0A917XE94_9ACTN</name>
<feature type="repeat" description="TPR" evidence="3">
    <location>
        <begin position="602"/>
        <end position="635"/>
    </location>
</feature>